<organism evidence="2 3">
    <name type="scientific">Geomobilimonas luticola</name>
    <dbReference type="NCBI Taxonomy" id="1114878"/>
    <lineage>
        <taxon>Bacteria</taxon>
        <taxon>Pseudomonadati</taxon>
        <taxon>Thermodesulfobacteriota</taxon>
        <taxon>Desulfuromonadia</taxon>
        <taxon>Geobacterales</taxon>
        <taxon>Geobacteraceae</taxon>
        <taxon>Geomobilimonas</taxon>
    </lineage>
</organism>
<evidence type="ECO:0000313" key="3">
    <source>
        <dbReference type="Proteomes" id="UP000756860"/>
    </source>
</evidence>
<feature type="transmembrane region" description="Helical" evidence="1">
    <location>
        <begin position="12"/>
        <end position="31"/>
    </location>
</feature>
<keyword evidence="1" id="KW-0472">Membrane</keyword>
<keyword evidence="1" id="KW-0812">Transmembrane</keyword>
<name>A0ABS5S8G9_9BACT</name>
<sequence length="55" mass="6135">MTGIGWEMFGTGMSLLIITLVSAILFVYTWLRSGDSMRMTTHPHVDRMAGDEGED</sequence>
<evidence type="ECO:0000256" key="1">
    <source>
        <dbReference type="SAM" id="Phobius"/>
    </source>
</evidence>
<dbReference type="RefSeq" id="WP_214173658.1">
    <property type="nucleotide sequence ID" value="NZ_JAHCVK010000001.1"/>
</dbReference>
<gene>
    <name evidence="2" type="ORF">KI810_01175</name>
</gene>
<evidence type="ECO:0000313" key="2">
    <source>
        <dbReference type="EMBL" id="MBT0651654.1"/>
    </source>
</evidence>
<dbReference type="Proteomes" id="UP000756860">
    <property type="component" value="Unassembled WGS sequence"/>
</dbReference>
<dbReference type="EMBL" id="JAHCVK010000001">
    <property type="protein sequence ID" value="MBT0651654.1"/>
    <property type="molecule type" value="Genomic_DNA"/>
</dbReference>
<keyword evidence="3" id="KW-1185">Reference proteome</keyword>
<evidence type="ECO:0008006" key="4">
    <source>
        <dbReference type="Google" id="ProtNLM"/>
    </source>
</evidence>
<keyword evidence="1" id="KW-1133">Transmembrane helix</keyword>
<comment type="caution">
    <text evidence="2">The sequence shown here is derived from an EMBL/GenBank/DDBJ whole genome shotgun (WGS) entry which is preliminary data.</text>
</comment>
<proteinExistence type="predicted"/>
<reference evidence="2 3" key="1">
    <citation type="submission" date="2021-05" db="EMBL/GenBank/DDBJ databases">
        <title>The draft genome of Geobacter luticola JCM 17780.</title>
        <authorList>
            <person name="Xu Z."/>
            <person name="Masuda Y."/>
            <person name="Itoh H."/>
            <person name="Senoo K."/>
        </authorList>
    </citation>
    <scope>NUCLEOTIDE SEQUENCE [LARGE SCALE GENOMIC DNA]</scope>
    <source>
        <strain evidence="2 3">JCM 17780</strain>
    </source>
</reference>
<accession>A0ABS5S8G9</accession>
<protein>
    <recommendedName>
        <fullName evidence="4">Cbb3-type cytochrome oxidase component FixQ</fullName>
    </recommendedName>
</protein>